<protein>
    <recommendedName>
        <fullName evidence="2">Ubiquitin-like-conjugating enzyme ATG10</fullName>
    </recommendedName>
    <alternativeName>
        <fullName evidence="6">Autophagy-related protein 10</fullName>
    </alternativeName>
</protein>
<dbReference type="RefSeq" id="XP_048139051.1">
    <property type="nucleotide sequence ID" value="XM_048283094.1"/>
</dbReference>
<keyword evidence="5" id="KW-0072">Autophagy</keyword>
<dbReference type="Proteomes" id="UP000827889">
    <property type="component" value="Chromosome 7"/>
</dbReference>
<sequence length="235" mass="26566">MSNISGDGTLTPGEFRVAAFAFAVRWKSSVSAFPPWSWLSPPKHPWLSNEVDGYLALENVCLLDSSEENHAGRCTGLEDPNCSGDDEPIDDATLVQSCRDDFRYYDFHVIYDSSYRVPVLYFRAYSGDGRTLLLSEFEGDLPADSSEALVKSKWTFITQETFYHGLQEHPYLNRPWYKLHPCGTSECMKLLFQSDTSIRATSGAAELYLLSWFSVVGRMVGLSIPYQMMKCENDT</sequence>
<keyword evidence="7" id="KW-1185">Reference proteome</keyword>
<evidence type="ECO:0000256" key="4">
    <source>
        <dbReference type="ARBA" id="ARBA00022786"/>
    </source>
</evidence>
<dbReference type="InterPro" id="IPR007135">
    <property type="entry name" value="Atg3/Atg10"/>
</dbReference>
<keyword evidence="3" id="KW-0808">Transferase</keyword>
<keyword evidence="4" id="KW-0833">Ubl conjugation pathway</keyword>
<reference evidence="8" key="1">
    <citation type="submission" date="2025-08" db="UniProtKB">
        <authorList>
            <consortium name="RefSeq"/>
        </authorList>
    </citation>
    <scope>IDENTIFICATION</scope>
    <source>
        <tissue evidence="8">Leaf</tissue>
    </source>
</reference>
<evidence type="ECO:0000256" key="6">
    <source>
        <dbReference type="ARBA" id="ARBA00029833"/>
    </source>
</evidence>
<dbReference type="PANTHER" id="PTHR14957">
    <property type="entry name" value="UBIQUITIN-LIKE-CONJUGATING ENZYME ATG10"/>
    <property type="match status" value="1"/>
</dbReference>
<gene>
    <name evidence="8" type="primary">LOC115728308</name>
</gene>
<evidence type="ECO:0000313" key="8">
    <source>
        <dbReference type="RefSeq" id="XP_048139051.1"/>
    </source>
</evidence>
<dbReference type="Pfam" id="PF03987">
    <property type="entry name" value="Autophagy_act_C"/>
    <property type="match status" value="1"/>
</dbReference>
<dbReference type="PANTHER" id="PTHR14957:SF1">
    <property type="entry name" value="UBIQUITIN-LIKE-CONJUGATING ENZYME ATG10"/>
    <property type="match status" value="1"/>
</dbReference>
<comment type="similarity">
    <text evidence="1">Belongs to the ATG10 family.</text>
</comment>
<accession>A0ABM3HR29</accession>
<dbReference type="GeneID" id="115728308"/>
<dbReference type="Gene3D" id="3.30.1460.50">
    <property type="match status" value="1"/>
</dbReference>
<evidence type="ECO:0000256" key="5">
    <source>
        <dbReference type="ARBA" id="ARBA00023006"/>
    </source>
</evidence>
<proteinExistence type="inferred from homology"/>
<evidence type="ECO:0000256" key="3">
    <source>
        <dbReference type="ARBA" id="ARBA00022679"/>
    </source>
</evidence>
<evidence type="ECO:0000256" key="2">
    <source>
        <dbReference type="ARBA" id="ARBA00021099"/>
    </source>
</evidence>
<evidence type="ECO:0000313" key="7">
    <source>
        <dbReference type="Proteomes" id="UP000827889"/>
    </source>
</evidence>
<evidence type="ECO:0000256" key="1">
    <source>
        <dbReference type="ARBA" id="ARBA00005696"/>
    </source>
</evidence>
<name>A0ABM3HR29_9MYRT</name>
<organism evidence="7 8">
    <name type="scientific">Rhodamnia argentea</name>
    <dbReference type="NCBI Taxonomy" id="178133"/>
    <lineage>
        <taxon>Eukaryota</taxon>
        <taxon>Viridiplantae</taxon>
        <taxon>Streptophyta</taxon>
        <taxon>Embryophyta</taxon>
        <taxon>Tracheophyta</taxon>
        <taxon>Spermatophyta</taxon>
        <taxon>Magnoliopsida</taxon>
        <taxon>eudicotyledons</taxon>
        <taxon>Gunneridae</taxon>
        <taxon>Pentapetalae</taxon>
        <taxon>rosids</taxon>
        <taxon>malvids</taxon>
        <taxon>Myrtales</taxon>
        <taxon>Myrtaceae</taxon>
        <taxon>Myrtoideae</taxon>
        <taxon>Myrteae</taxon>
        <taxon>Australasian group</taxon>
        <taxon>Rhodamnia</taxon>
    </lineage>
</organism>